<dbReference type="EMBL" id="QXGE01006373">
    <property type="protein sequence ID" value="KAE9265377.1"/>
    <property type="molecule type" value="Genomic_DNA"/>
</dbReference>
<organism evidence="1 2">
    <name type="scientific">Phytophthora fragariae</name>
    <dbReference type="NCBI Taxonomy" id="53985"/>
    <lineage>
        <taxon>Eukaryota</taxon>
        <taxon>Sar</taxon>
        <taxon>Stramenopiles</taxon>
        <taxon>Oomycota</taxon>
        <taxon>Peronosporomycetes</taxon>
        <taxon>Peronosporales</taxon>
        <taxon>Peronosporaceae</taxon>
        <taxon>Phytophthora</taxon>
    </lineage>
</organism>
<proteinExistence type="predicted"/>
<accession>A0A6A4AZG3</accession>
<dbReference type="Proteomes" id="UP000437068">
    <property type="component" value="Unassembled WGS sequence"/>
</dbReference>
<evidence type="ECO:0000313" key="2">
    <source>
        <dbReference type="Proteomes" id="UP000437068"/>
    </source>
</evidence>
<dbReference type="AlphaFoldDB" id="A0A6A4AZG3"/>
<name>A0A6A4AZG3_9STRA</name>
<comment type="caution">
    <text evidence="1">The sequence shown here is derived from an EMBL/GenBank/DDBJ whole genome shotgun (WGS) entry which is preliminary data.</text>
</comment>
<gene>
    <name evidence="1" type="ORF">PF001_g30916</name>
</gene>
<reference evidence="1 2" key="1">
    <citation type="submission" date="2018-08" db="EMBL/GenBank/DDBJ databases">
        <title>Genomic investigation of the strawberry pathogen Phytophthora fragariae indicates pathogenicity is determined by transcriptional variation in three key races.</title>
        <authorList>
            <person name="Adams T.M."/>
            <person name="Armitage A.D."/>
            <person name="Sobczyk M.K."/>
            <person name="Bates H.J."/>
            <person name="Dunwell J.M."/>
            <person name="Nellist C.F."/>
            <person name="Harrison R.J."/>
        </authorList>
    </citation>
    <scope>NUCLEOTIDE SEQUENCE [LARGE SCALE GENOMIC DNA]</scope>
    <source>
        <strain evidence="1 2">A4</strain>
    </source>
</reference>
<protein>
    <submittedName>
        <fullName evidence="1">Uncharacterized protein</fullName>
    </submittedName>
</protein>
<sequence>MADAKRKLEVNKAVFGAAIAFVIIDTALADTMAIAAPNIFFWPKCLCWIFST</sequence>
<evidence type="ECO:0000313" key="1">
    <source>
        <dbReference type="EMBL" id="KAE9265377.1"/>
    </source>
</evidence>